<evidence type="ECO:0000313" key="2">
    <source>
        <dbReference type="EMBL" id="SDW45365.1"/>
    </source>
</evidence>
<dbReference type="CDD" id="cd05154">
    <property type="entry name" value="ACAD10_11_N-like"/>
    <property type="match status" value="1"/>
</dbReference>
<dbReference type="EMBL" id="FNOJ01000006">
    <property type="protein sequence ID" value="SDW45365.1"/>
    <property type="molecule type" value="Genomic_DNA"/>
</dbReference>
<feature type="domain" description="Aminoglycoside phosphotransferase" evidence="1">
    <location>
        <begin position="43"/>
        <end position="275"/>
    </location>
</feature>
<gene>
    <name evidence="2" type="ORF">SAMN04489725_10640</name>
</gene>
<keyword evidence="2" id="KW-0418">Kinase</keyword>
<accession>A0A1H2TNP0</accession>
<dbReference type="GO" id="GO:0016301">
    <property type="term" value="F:kinase activity"/>
    <property type="evidence" value="ECO:0007669"/>
    <property type="project" value="UniProtKB-KW"/>
</dbReference>
<dbReference type="InterPro" id="IPR011009">
    <property type="entry name" value="Kinase-like_dom_sf"/>
</dbReference>
<dbReference type="Pfam" id="PF01636">
    <property type="entry name" value="APH"/>
    <property type="match status" value="1"/>
</dbReference>
<dbReference type="Gene3D" id="3.90.1200.10">
    <property type="match status" value="1"/>
</dbReference>
<proteinExistence type="predicted"/>
<dbReference type="InterPro" id="IPR041726">
    <property type="entry name" value="ACAD10_11_N"/>
</dbReference>
<keyword evidence="2" id="KW-0808">Transferase</keyword>
<reference evidence="3" key="1">
    <citation type="submission" date="2016-10" db="EMBL/GenBank/DDBJ databases">
        <authorList>
            <person name="Varghese N."/>
        </authorList>
    </citation>
    <scope>NUCLEOTIDE SEQUENCE [LARGE SCALE GENOMIC DNA]</scope>
    <source>
        <strain evidence="3">DSM 12489</strain>
    </source>
</reference>
<keyword evidence="3" id="KW-1185">Reference proteome</keyword>
<dbReference type="PANTHER" id="PTHR47829:SF1">
    <property type="entry name" value="HAD FAMILY PHOSPHATASE"/>
    <property type="match status" value="1"/>
</dbReference>
<organism evidence="2 3">
    <name type="scientific">Alicyclobacillus hesperidum</name>
    <dbReference type="NCBI Taxonomy" id="89784"/>
    <lineage>
        <taxon>Bacteria</taxon>
        <taxon>Bacillati</taxon>
        <taxon>Bacillota</taxon>
        <taxon>Bacilli</taxon>
        <taxon>Bacillales</taxon>
        <taxon>Alicyclobacillaceae</taxon>
        <taxon>Alicyclobacillus</taxon>
    </lineage>
</organism>
<protein>
    <submittedName>
        <fullName evidence="2">Predicted kinase, aminoglycoside phosphotransferase (APT) family</fullName>
    </submittedName>
</protein>
<name>A0A1H2TNP0_9BACL</name>
<dbReference type="STRING" id="89784.SAMN04489725_10640"/>
<dbReference type="InterPro" id="IPR002575">
    <property type="entry name" value="Aminoglycoside_PTrfase"/>
</dbReference>
<sequence length="357" mass="40032">MNIHDIPGTIAVRSEDAFDIEAVRAYLVREKLIPSDQSANFEVVQFPTGASNLTYLLQCGSWMAVLRRPPHGPLPPRAHDMKRESAFLAKLHPHFPKAPQPYAFCEDTTIMGVPFFLMEYRKGICIDTAFPSHVPFTPEKARAVGEQAVHALVELHNVDIAETGLHTFGHPDGFLRRQVEGWMERFRRSSTGESVPGADALMTWLARNIPDTHNHTVIHNDFKLNNLLFESNSLAEVVGIVDWEMATIGDPLFDLGVMLSYWVEASDPEPLRSLLPSATALPGFLRRDEVVHIYARTSGRSVDHVNFYYVLGTFKLAVIVQQIYVRYKMGKTTDPRFAHFGDAVRTLIEHAVSTAGV</sequence>
<dbReference type="AlphaFoldDB" id="A0A1H2TNP0"/>
<evidence type="ECO:0000259" key="1">
    <source>
        <dbReference type="Pfam" id="PF01636"/>
    </source>
</evidence>
<dbReference type="PANTHER" id="PTHR47829">
    <property type="entry name" value="HYDROLASE, PUTATIVE (AFU_ORTHOLOGUE AFUA_1G12880)-RELATED"/>
    <property type="match status" value="1"/>
</dbReference>
<dbReference type="InterPro" id="IPR052898">
    <property type="entry name" value="ACAD10-like"/>
</dbReference>
<dbReference type="RefSeq" id="WP_074692689.1">
    <property type="nucleotide sequence ID" value="NZ_FNOJ01000006.1"/>
</dbReference>
<dbReference type="Gene3D" id="3.30.200.20">
    <property type="entry name" value="Phosphorylase Kinase, domain 1"/>
    <property type="match status" value="1"/>
</dbReference>
<evidence type="ECO:0000313" key="3">
    <source>
        <dbReference type="Proteomes" id="UP000182589"/>
    </source>
</evidence>
<dbReference type="SUPFAM" id="SSF56112">
    <property type="entry name" value="Protein kinase-like (PK-like)"/>
    <property type="match status" value="1"/>
</dbReference>
<dbReference type="Proteomes" id="UP000182589">
    <property type="component" value="Unassembled WGS sequence"/>
</dbReference>